<keyword evidence="3" id="KW-1185">Reference proteome</keyword>
<accession>A0A5C3L289</accession>
<evidence type="ECO:0000313" key="2">
    <source>
        <dbReference type="EMBL" id="TFK27119.1"/>
    </source>
</evidence>
<feature type="compositionally biased region" description="Polar residues" evidence="1">
    <location>
        <begin position="141"/>
        <end position="151"/>
    </location>
</feature>
<organism evidence="2 3">
    <name type="scientific">Coprinopsis marcescibilis</name>
    <name type="common">Agaric fungus</name>
    <name type="synonym">Psathyrella marcescibilis</name>
    <dbReference type="NCBI Taxonomy" id="230819"/>
    <lineage>
        <taxon>Eukaryota</taxon>
        <taxon>Fungi</taxon>
        <taxon>Dikarya</taxon>
        <taxon>Basidiomycota</taxon>
        <taxon>Agaricomycotina</taxon>
        <taxon>Agaricomycetes</taxon>
        <taxon>Agaricomycetidae</taxon>
        <taxon>Agaricales</taxon>
        <taxon>Agaricineae</taxon>
        <taxon>Psathyrellaceae</taxon>
        <taxon>Coprinopsis</taxon>
    </lineage>
</organism>
<gene>
    <name evidence="2" type="ORF">FA15DRAFT_727609</name>
</gene>
<dbReference type="Proteomes" id="UP000307440">
    <property type="component" value="Unassembled WGS sequence"/>
</dbReference>
<evidence type="ECO:0000256" key="1">
    <source>
        <dbReference type="SAM" id="MobiDB-lite"/>
    </source>
</evidence>
<feature type="region of interest" description="Disordered" evidence="1">
    <location>
        <begin position="1"/>
        <end position="61"/>
    </location>
</feature>
<name>A0A5C3L289_COPMA</name>
<sequence>MPSNPEKRARQRARRNAEPATVHGSILAEAAASQQPPTPHLSPRGVLSSPDTTTTPKPPVTIDDLSTAFRNSLSPALQAVWDQAYNEGFAEGARLAREATVRDFEVHYQLDRSEEFMMNQMFERLEQRKNDNGILQGGSCGWSSGRTTTPV</sequence>
<feature type="region of interest" description="Disordered" evidence="1">
    <location>
        <begin position="129"/>
        <end position="151"/>
    </location>
</feature>
<reference evidence="2 3" key="1">
    <citation type="journal article" date="2019" name="Nat. Ecol. Evol.">
        <title>Megaphylogeny resolves global patterns of mushroom evolution.</title>
        <authorList>
            <person name="Varga T."/>
            <person name="Krizsan K."/>
            <person name="Foldi C."/>
            <person name="Dima B."/>
            <person name="Sanchez-Garcia M."/>
            <person name="Sanchez-Ramirez S."/>
            <person name="Szollosi G.J."/>
            <person name="Szarkandi J.G."/>
            <person name="Papp V."/>
            <person name="Albert L."/>
            <person name="Andreopoulos W."/>
            <person name="Angelini C."/>
            <person name="Antonin V."/>
            <person name="Barry K.W."/>
            <person name="Bougher N.L."/>
            <person name="Buchanan P."/>
            <person name="Buyck B."/>
            <person name="Bense V."/>
            <person name="Catcheside P."/>
            <person name="Chovatia M."/>
            <person name="Cooper J."/>
            <person name="Damon W."/>
            <person name="Desjardin D."/>
            <person name="Finy P."/>
            <person name="Geml J."/>
            <person name="Haridas S."/>
            <person name="Hughes K."/>
            <person name="Justo A."/>
            <person name="Karasinski D."/>
            <person name="Kautmanova I."/>
            <person name="Kiss B."/>
            <person name="Kocsube S."/>
            <person name="Kotiranta H."/>
            <person name="LaButti K.M."/>
            <person name="Lechner B.E."/>
            <person name="Liimatainen K."/>
            <person name="Lipzen A."/>
            <person name="Lukacs Z."/>
            <person name="Mihaltcheva S."/>
            <person name="Morgado L.N."/>
            <person name="Niskanen T."/>
            <person name="Noordeloos M.E."/>
            <person name="Ohm R.A."/>
            <person name="Ortiz-Santana B."/>
            <person name="Ovrebo C."/>
            <person name="Racz N."/>
            <person name="Riley R."/>
            <person name="Savchenko A."/>
            <person name="Shiryaev A."/>
            <person name="Soop K."/>
            <person name="Spirin V."/>
            <person name="Szebenyi C."/>
            <person name="Tomsovsky M."/>
            <person name="Tulloss R.E."/>
            <person name="Uehling J."/>
            <person name="Grigoriev I.V."/>
            <person name="Vagvolgyi C."/>
            <person name="Papp T."/>
            <person name="Martin F.M."/>
            <person name="Miettinen O."/>
            <person name="Hibbett D.S."/>
            <person name="Nagy L.G."/>
        </authorList>
    </citation>
    <scope>NUCLEOTIDE SEQUENCE [LARGE SCALE GENOMIC DNA]</scope>
    <source>
        <strain evidence="2 3">CBS 121175</strain>
    </source>
</reference>
<protein>
    <submittedName>
        <fullName evidence="2">Uncharacterized protein</fullName>
    </submittedName>
</protein>
<feature type="compositionally biased region" description="Low complexity" evidence="1">
    <location>
        <begin position="50"/>
        <end position="61"/>
    </location>
</feature>
<proteinExistence type="predicted"/>
<dbReference type="EMBL" id="ML210167">
    <property type="protein sequence ID" value="TFK27119.1"/>
    <property type="molecule type" value="Genomic_DNA"/>
</dbReference>
<evidence type="ECO:0000313" key="3">
    <source>
        <dbReference type="Proteomes" id="UP000307440"/>
    </source>
</evidence>
<dbReference type="AlphaFoldDB" id="A0A5C3L289"/>